<evidence type="ECO:0000313" key="3">
    <source>
        <dbReference type="EMBL" id="CAG9280123.1"/>
    </source>
</evidence>
<accession>A0A8J9S1T0</accession>
<dbReference type="Proteomes" id="UP000836788">
    <property type="component" value="Chromosome 12"/>
</dbReference>
<sequence>MKIAFLFLSCLCALTLQESWARGFLSKDFRKKLRRHFESASPADGPEAIENSTSGQDGNVSPGLVPSSSGEDGPVNHTPCNRGMANIPCLADVSEAGGLNRSVTDLYEDGAKVGVQAETWSTTRDANVAYWLENHINQMSERMATRGVRKWDPVFQAFYVHHNGFHITCHPIGEYDEADMEDDREGVRCEIKLTEDGLDDPCALDLIEAHADLVSQFADPNAVRQAMAASHDAPDSCRGVARGLLS</sequence>
<keyword evidence="2" id="KW-0732">Signal</keyword>
<feature type="compositionally biased region" description="Polar residues" evidence="1">
    <location>
        <begin position="50"/>
        <end position="59"/>
    </location>
</feature>
<name>A0A8J9S1T0_PHATR</name>
<feature type="signal peptide" evidence="2">
    <location>
        <begin position="1"/>
        <end position="21"/>
    </location>
</feature>
<evidence type="ECO:0000256" key="1">
    <source>
        <dbReference type="SAM" id="MobiDB-lite"/>
    </source>
</evidence>
<reference evidence="3" key="1">
    <citation type="submission" date="2022-02" db="EMBL/GenBank/DDBJ databases">
        <authorList>
            <person name="Giguere J D."/>
        </authorList>
    </citation>
    <scope>NUCLEOTIDE SEQUENCE</scope>
    <source>
        <strain evidence="3">CCAP 1055/1</strain>
    </source>
</reference>
<gene>
    <name evidence="3" type="ORF">PTTT1_LOCUS12280</name>
</gene>
<protein>
    <submittedName>
        <fullName evidence="3">Uncharacterized protein</fullName>
    </submittedName>
</protein>
<dbReference type="EMBL" id="OU594953">
    <property type="protein sequence ID" value="CAG9280123.1"/>
    <property type="molecule type" value="Genomic_DNA"/>
</dbReference>
<proteinExistence type="predicted"/>
<evidence type="ECO:0000256" key="2">
    <source>
        <dbReference type="SAM" id="SignalP"/>
    </source>
</evidence>
<feature type="region of interest" description="Disordered" evidence="1">
    <location>
        <begin position="40"/>
        <end position="78"/>
    </location>
</feature>
<feature type="chain" id="PRO_5035430142" evidence="2">
    <location>
        <begin position="22"/>
        <end position="246"/>
    </location>
</feature>
<dbReference type="AlphaFoldDB" id="A0A8J9S1T0"/>
<organism evidence="3">
    <name type="scientific">Phaeodactylum tricornutum</name>
    <name type="common">Diatom</name>
    <dbReference type="NCBI Taxonomy" id="2850"/>
    <lineage>
        <taxon>Eukaryota</taxon>
        <taxon>Sar</taxon>
        <taxon>Stramenopiles</taxon>
        <taxon>Ochrophyta</taxon>
        <taxon>Bacillariophyta</taxon>
        <taxon>Bacillariophyceae</taxon>
        <taxon>Bacillariophycidae</taxon>
        <taxon>Naviculales</taxon>
        <taxon>Phaeodactylaceae</taxon>
        <taxon>Phaeodactylum</taxon>
    </lineage>
</organism>